<keyword evidence="2" id="KW-1185">Reference proteome</keyword>
<dbReference type="OrthoDB" id="421822at2759"/>
<evidence type="ECO:0000313" key="2">
    <source>
        <dbReference type="Proteomes" id="UP000649617"/>
    </source>
</evidence>
<dbReference type="InterPro" id="IPR014710">
    <property type="entry name" value="RmlC-like_jellyroll"/>
</dbReference>
<sequence length="203" mass="22918">MLLENERCQVHRLGPGSCLELFQSQRLLLLSAGGTLREELSCNLLQVPEGNLHAAWEPFSTKKVRLRGLDGMFYIVQVYGTHTFLAPSTLALDDGVRTDVGTKLLIENALVRVWAFEVEAGRACHVHRHVRDYFFLNMVESNTLALDQRGEPDQNATASRQEEGKLTFVRVRGPSYPVHGLVNVGLQTFRQFVVEFQQPLSRL</sequence>
<proteinExistence type="predicted"/>
<evidence type="ECO:0000313" key="1">
    <source>
        <dbReference type="EMBL" id="CAE7190047.1"/>
    </source>
</evidence>
<dbReference type="AlphaFoldDB" id="A0A812IX80"/>
<dbReference type="Gene3D" id="2.60.120.10">
    <property type="entry name" value="Jelly Rolls"/>
    <property type="match status" value="1"/>
</dbReference>
<reference evidence="1" key="1">
    <citation type="submission" date="2021-02" db="EMBL/GenBank/DDBJ databases">
        <authorList>
            <person name="Dougan E. K."/>
            <person name="Rhodes N."/>
            <person name="Thang M."/>
            <person name="Chan C."/>
        </authorList>
    </citation>
    <scope>NUCLEOTIDE SEQUENCE</scope>
</reference>
<accession>A0A812IX80</accession>
<organism evidence="1 2">
    <name type="scientific">Symbiodinium pilosum</name>
    <name type="common">Dinoflagellate</name>
    <dbReference type="NCBI Taxonomy" id="2952"/>
    <lineage>
        <taxon>Eukaryota</taxon>
        <taxon>Sar</taxon>
        <taxon>Alveolata</taxon>
        <taxon>Dinophyceae</taxon>
        <taxon>Suessiales</taxon>
        <taxon>Symbiodiniaceae</taxon>
        <taxon>Symbiodinium</taxon>
    </lineage>
</organism>
<comment type="caution">
    <text evidence="1">The sequence shown here is derived from an EMBL/GenBank/DDBJ whole genome shotgun (WGS) entry which is preliminary data.</text>
</comment>
<protein>
    <submittedName>
        <fullName evidence="1">Uncharacterized protein</fullName>
    </submittedName>
</protein>
<dbReference type="EMBL" id="CAJNIZ010001392">
    <property type="protein sequence ID" value="CAE7190047.1"/>
    <property type="molecule type" value="Genomic_DNA"/>
</dbReference>
<name>A0A812IX80_SYMPI</name>
<gene>
    <name evidence="1" type="ORF">SPIL2461_LOCUS1438</name>
</gene>
<dbReference type="Proteomes" id="UP000649617">
    <property type="component" value="Unassembled WGS sequence"/>
</dbReference>